<dbReference type="CDD" id="cd00130">
    <property type="entry name" value="PAS"/>
    <property type="match status" value="1"/>
</dbReference>
<feature type="compositionally biased region" description="Basic and acidic residues" evidence="4">
    <location>
        <begin position="236"/>
        <end position="245"/>
    </location>
</feature>
<dbReference type="CDD" id="cd14809">
    <property type="entry name" value="bZIP_AUREO-like"/>
    <property type="match status" value="1"/>
</dbReference>
<dbReference type="AlphaFoldDB" id="A0A126X4A8"/>
<dbReference type="PROSITE" id="PS50217">
    <property type="entry name" value="BZIP"/>
    <property type="match status" value="1"/>
</dbReference>
<evidence type="ECO:0000256" key="3">
    <source>
        <dbReference type="ARBA" id="ARBA00022991"/>
    </source>
</evidence>
<keyword evidence="1" id="KW-0285">Flavoprotein</keyword>
<reference evidence="6" key="1">
    <citation type="journal article" date="2016" name="Proc. Natl. Acad. Sci. U.S.A.">
        <title>Functional and topological diversity of LOV domain photoreceptors.</title>
        <authorList>
            <person name="Glantz S.T."/>
            <person name="Carpenter E.J."/>
            <person name="Melkonian M."/>
            <person name="Gardner K.H."/>
            <person name="Boyden E.S."/>
            <person name="Wong G.K."/>
            <person name="Chow B.Y."/>
        </authorList>
    </citation>
    <scope>NUCLEOTIDE SEQUENCE</scope>
    <source>
        <strain evidence="6">YRMA_2106393</strain>
    </source>
</reference>
<keyword evidence="3" id="KW-0157">Chromophore</keyword>
<feature type="compositionally biased region" description="Low complexity" evidence="4">
    <location>
        <begin position="585"/>
        <end position="596"/>
    </location>
</feature>
<protein>
    <submittedName>
        <fullName evidence="6">Putative LOV domain-containing protein</fullName>
    </submittedName>
</protein>
<dbReference type="InterPro" id="IPR046347">
    <property type="entry name" value="bZIP_sf"/>
</dbReference>
<feature type="domain" description="BZIP" evidence="5">
    <location>
        <begin position="273"/>
        <end position="315"/>
    </location>
</feature>
<evidence type="ECO:0000313" key="6">
    <source>
        <dbReference type="EMBL" id="AML79525.1"/>
    </source>
</evidence>
<feature type="compositionally biased region" description="Low complexity" evidence="4">
    <location>
        <begin position="558"/>
        <end position="575"/>
    </location>
</feature>
<evidence type="ECO:0000256" key="4">
    <source>
        <dbReference type="SAM" id="MobiDB-lite"/>
    </source>
</evidence>
<name>A0A126X4A8_9PHAE</name>
<evidence type="ECO:0000259" key="5">
    <source>
        <dbReference type="PROSITE" id="PS50217"/>
    </source>
</evidence>
<keyword evidence="2" id="KW-0288">FMN</keyword>
<dbReference type="GO" id="GO:0005634">
    <property type="term" value="C:nucleus"/>
    <property type="evidence" value="ECO:0007669"/>
    <property type="project" value="TreeGrafter"/>
</dbReference>
<feature type="compositionally biased region" description="Low complexity" evidence="4">
    <location>
        <begin position="175"/>
        <end position="184"/>
    </location>
</feature>
<sequence length="596" mass="62685">MEGGPTEAAEGSSYPLYDLGGIDEGALWLGGNDNLEGGWGSIGSLESGGALLSSGCWSISTEPGEEGLKWNGVKAELFSGASGGFIKSVDTPGDGLHGISKKVPSTTCLGTVKQESEKAWQSSVNDFPRTAGVIGDAVVGAKSTANSPPCDHPPPQRLPSTGSLQVDRNKGGGPQASSAGGSAARHSNVQGALSSSASPVSAAVLYGGKPRPIKATTISAGAAAAAAAELVKAEPVEGSIDHEAPDSEEEDEDHRNINENGDELGSCTDVSDKRRRNREHAKRSRMRKRVRLGGLEGMVLSLRRENVRLRQIIKQGIPDRADEIIRMCAKDNTNADMVAKQDVVQGMRPTTSITSSRWKSRGFGGSSSSISRSRLKLEGGGEGGRSKERCVPSALKLMSPSYQTVKALSESQANFILTNPNLPDCPIIFASQGFLDLTGYEASKVIGKNCRFLQGPGTDPMTVSILRNNLASGRDTSVCILNYKADGTPFWNQLSIGVLLDAHGQVANHVGVLCEVNQMPPSMFHKLLHRVPLPESLLADESSDSGEDTADIKPNMYSARLGRSSSLGGSESAPRVVDRLRRTRAAAATAPASTSN</sequence>
<dbReference type="Pfam" id="PF13426">
    <property type="entry name" value="PAS_9"/>
    <property type="match status" value="1"/>
</dbReference>
<dbReference type="Pfam" id="PF07716">
    <property type="entry name" value="bZIP_2"/>
    <property type="match status" value="1"/>
</dbReference>
<dbReference type="SMART" id="SM00338">
    <property type="entry name" value="BRLZ"/>
    <property type="match status" value="1"/>
</dbReference>
<dbReference type="InterPro" id="IPR000014">
    <property type="entry name" value="PAS"/>
</dbReference>
<feature type="compositionally biased region" description="Basic residues" evidence="4">
    <location>
        <begin position="273"/>
        <end position="287"/>
    </location>
</feature>
<proteinExistence type="evidence at transcript level"/>
<feature type="region of interest" description="Disordered" evidence="4">
    <location>
        <begin position="538"/>
        <end position="596"/>
    </location>
</feature>
<dbReference type="PANTHER" id="PTHR47429:SF2">
    <property type="entry name" value="PROTEIN TWIN LOV 1"/>
    <property type="match status" value="1"/>
</dbReference>
<organism evidence="6">
    <name type="scientific">Sargassum thunbergii</name>
    <dbReference type="NCBI Taxonomy" id="127542"/>
    <lineage>
        <taxon>Eukaryota</taxon>
        <taxon>Sar</taxon>
        <taxon>Stramenopiles</taxon>
        <taxon>Ochrophyta</taxon>
        <taxon>PX clade</taxon>
        <taxon>Phaeophyceae</taxon>
        <taxon>Fucales</taxon>
        <taxon>Sargassaceae</taxon>
        <taxon>Sargassum</taxon>
    </lineage>
</organism>
<dbReference type="Gene3D" id="1.20.5.170">
    <property type="match status" value="1"/>
</dbReference>
<dbReference type="PANTHER" id="PTHR47429">
    <property type="entry name" value="PROTEIN TWIN LOV 1"/>
    <property type="match status" value="1"/>
</dbReference>
<feature type="region of interest" description="Disordered" evidence="4">
    <location>
        <begin position="348"/>
        <end position="388"/>
    </location>
</feature>
<evidence type="ECO:0000256" key="1">
    <source>
        <dbReference type="ARBA" id="ARBA00022630"/>
    </source>
</evidence>
<dbReference type="SUPFAM" id="SSF57959">
    <property type="entry name" value="Leucine zipper domain"/>
    <property type="match status" value="1"/>
</dbReference>
<feature type="compositionally biased region" description="Basic and acidic residues" evidence="4">
    <location>
        <begin position="375"/>
        <end position="388"/>
    </location>
</feature>
<dbReference type="SUPFAM" id="SSF55785">
    <property type="entry name" value="PYP-like sensor domain (PAS domain)"/>
    <property type="match status" value="1"/>
</dbReference>
<dbReference type="InterPro" id="IPR035965">
    <property type="entry name" value="PAS-like_dom_sf"/>
</dbReference>
<dbReference type="InterPro" id="IPR004827">
    <property type="entry name" value="bZIP"/>
</dbReference>
<dbReference type="EMBL" id="KU702015">
    <property type="protein sequence ID" value="AML79525.1"/>
    <property type="molecule type" value="mRNA"/>
</dbReference>
<feature type="region of interest" description="Disordered" evidence="4">
    <location>
        <begin position="141"/>
        <end position="196"/>
    </location>
</feature>
<dbReference type="Gene3D" id="3.30.450.20">
    <property type="entry name" value="PAS domain"/>
    <property type="match status" value="1"/>
</dbReference>
<dbReference type="GO" id="GO:0003700">
    <property type="term" value="F:DNA-binding transcription factor activity"/>
    <property type="evidence" value="ECO:0007669"/>
    <property type="project" value="InterPro"/>
</dbReference>
<feature type="region of interest" description="Disordered" evidence="4">
    <location>
        <begin position="236"/>
        <end position="287"/>
    </location>
</feature>
<accession>A0A126X4A8</accession>
<evidence type="ECO:0000256" key="2">
    <source>
        <dbReference type="ARBA" id="ARBA00022643"/>
    </source>
</evidence>